<keyword evidence="2" id="KW-1185">Reference proteome</keyword>
<dbReference type="EMBL" id="JYDP01000004">
    <property type="protein sequence ID" value="KRZ18057.1"/>
    <property type="molecule type" value="Genomic_DNA"/>
</dbReference>
<comment type="caution">
    <text evidence="1">The sequence shown here is derived from an EMBL/GenBank/DDBJ whole genome shotgun (WGS) entry which is preliminary data.</text>
</comment>
<protein>
    <submittedName>
        <fullName evidence="1">Uncharacterized protein</fullName>
    </submittedName>
</protein>
<organism evidence="1 2">
    <name type="scientific">Trichinella zimbabwensis</name>
    <dbReference type="NCBI Taxonomy" id="268475"/>
    <lineage>
        <taxon>Eukaryota</taxon>
        <taxon>Metazoa</taxon>
        <taxon>Ecdysozoa</taxon>
        <taxon>Nematoda</taxon>
        <taxon>Enoplea</taxon>
        <taxon>Dorylaimia</taxon>
        <taxon>Trichinellida</taxon>
        <taxon>Trichinellidae</taxon>
        <taxon>Trichinella</taxon>
    </lineage>
</organism>
<evidence type="ECO:0000313" key="1">
    <source>
        <dbReference type="EMBL" id="KRZ18057.1"/>
    </source>
</evidence>
<dbReference type="Proteomes" id="UP000055024">
    <property type="component" value="Unassembled WGS sequence"/>
</dbReference>
<proteinExistence type="predicted"/>
<accession>A0A0V1I5B6</accession>
<gene>
    <name evidence="1" type="ORF">T11_7787</name>
</gene>
<name>A0A0V1I5B6_9BILA</name>
<sequence length="65" mass="7549">MLRSRLARLIDPFTSGISFILLRLLLIVYQFQNGIQSSKRVAISKIKILSFPFKVQLKHYAELLD</sequence>
<evidence type="ECO:0000313" key="2">
    <source>
        <dbReference type="Proteomes" id="UP000055024"/>
    </source>
</evidence>
<reference evidence="1 2" key="1">
    <citation type="submission" date="2015-01" db="EMBL/GenBank/DDBJ databases">
        <title>Evolution of Trichinella species and genotypes.</title>
        <authorList>
            <person name="Korhonen P.K."/>
            <person name="Edoardo P."/>
            <person name="Giuseppe L.R."/>
            <person name="Gasser R.B."/>
        </authorList>
    </citation>
    <scope>NUCLEOTIDE SEQUENCE [LARGE SCALE GENOMIC DNA]</scope>
    <source>
        <strain evidence="1">ISS1029</strain>
    </source>
</reference>
<dbReference type="AlphaFoldDB" id="A0A0V1I5B6"/>